<keyword evidence="1" id="KW-0675">Receptor</keyword>
<sequence length="133" mass="14890">MVKLVLEEVTAVHPSVRFYTIPVHHHPAARLSTLLSNTSWPWSGLVSLGGCRAQRVVASDVGLLEMPFLLVAWNTCYGLHLPSYNTVILNDVKFDNRFNCLTWVVSVWIKNSFLAAITPFNHFNVTHGGPQSF</sequence>
<comment type="caution">
    <text evidence="1">The sequence shown here is derived from an EMBL/GenBank/DDBJ whole genome shotgun (WGS) entry which is preliminary data.</text>
</comment>
<accession>A0A8J5MZN1</accession>
<feature type="non-terminal residue" evidence="1">
    <location>
        <position position="1"/>
    </location>
</feature>
<evidence type="ECO:0000313" key="1">
    <source>
        <dbReference type="EMBL" id="KAG7169898.1"/>
    </source>
</evidence>
<dbReference type="AlphaFoldDB" id="A0A8J5MZN1"/>
<dbReference type="EMBL" id="JAHLQT010014926">
    <property type="protein sequence ID" value="KAG7169898.1"/>
    <property type="molecule type" value="Genomic_DNA"/>
</dbReference>
<dbReference type="Proteomes" id="UP000747542">
    <property type="component" value="Unassembled WGS sequence"/>
</dbReference>
<protein>
    <submittedName>
        <fullName evidence="1">Putative glutamate receptor ionotropic, delta-1-like 44</fullName>
    </submittedName>
</protein>
<gene>
    <name evidence="1" type="primary">Grid1-L44</name>
    <name evidence="1" type="ORF">Hamer_G019711</name>
</gene>
<proteinExistence type="predicted"/>
<name>A0A8J5MZN1_HOMAM</name>
<keyword evidence="2" id="KW-1185">Reference proteome</keyword>
<organism evidence="1 2">
    <name type="scientific">Homarus americanus</name>
    <name type="common">American lobster</name>
    <dbReference type="NCBI Taxonomy" id="6706"/>
    <lineage>
        <taxon>Eukaryota</taxon>
        <taxon>Metazoa</taxon>
        <taxon>Ecdysozoa</taxon>
        <taxon>Arthropoda</taxon>
        <taxon>Crustacea</taxon>
        <taxon>Multicrustacea</taxon>
        <taxon>Malacostraca</taxon>
        <taxon>Eumalacostraca</taxon>
        <taxon>Eucarida</taxon>
        <taxon>Decapoda</taxon>
        <taxon>Pleocyemata</taxon>
        <taxon>Astacidea</taxon>
        <taxon>Nephropoidea</taxon>
        <taxon>Nephropidae</taxon>
        <taxon>Homarus</taxon>
    </lineage>
</organism>
<reference evidence="1" key="1">
    <citation type="journal article" date="2021" name="Sci. Adv.">
        <title>The American lobster genome reveals insights on longevity, neural, and immune adaptations.</title>
        <authorList>
            <person name="Polinski J.M."/>
            <person name="Zimin A.V."/>
            <person name="Clark K.F."/>
            <person name="Kohn A.B."/>
            <person name="Sadowski N."/>
            <person name="Timp W."/>
            <person name="Ptitsyn A."/>
            <person name="Khanna P."/>
            <person name="Romanova D.Y."/>
            <person name="Williams P."/>
            <person name="Greenwood S.J."/>
            <person name="Moroz L.L."/>
            <person name="Walt D.R."/>
            <person name="Bodnar A.G."/>
        </authorList>
    </citation>
    <scope>NUCLEOTIDE SEQUENCE</scope>
    <source>
        <strain evidence="1">GMGI-L3</strain>
    </source>
</reference>
<evidence type="ECO:0000313" key="2">
    <source>
        <dbReference type="Proteomes" id="UP000747542"/>
    </source>
</evidence>